<dbReference type="InParanoid" id="W7X5L5"/>
<dbReference type="Proteomes" id="UP000009168">
    <property type="component" value="Unassembled WGS sequence"/>
</dbReference>
<dbReference type="InterPro" id="IPR005037">
    <property type="entry name" value="PRP38"/>
</dbReference>
<sequence>MIPNQNMMDYHLNGQQPPQNQQFQFNPMQYNQPPPHNQYSNQPYFQQPQGFLPDQQSMYQNQQQQQFMMHPPPNFPILQPQQQQSASAQHNMILEQVLSKNNEKLKNSQPKNACSFHPTAISKSCRTCRKIAAEQESKSKEQKDQEKKDKMDDDLDAELIEVLPSTEKGENNIFSIWEYDSSGTLNPKLKTNIMNSSYFKIDLFSLKTYHEVIDEIQKHVNHAEPYAIGPTGVPSTLFCCLYKFMLMKLTVKQVKGLVEYKQSPMVRAIGFLYIRFCCDPKYMFAWFKKHLLDDEEFKPGADKNSPNMTIGDYVEKLLSDQEYYGTRLPRIPIKIETKIKAKLVLNQEKRDRKQSNLENISKFQKETPVIAISSVDGEWHEGIVEKIEGKLVQVRFLPDKNFEGCNELINFGEVELVNSDDANEDKNQSYKSKSRSRSVEKEKRRKSRSRSKSGKRKRSRSKDKKKKHSSRSRSHDKHKKHKKRSSRSRSRDRERERDRDRDRKHKRSKSKEENKAKSKIESMKQREQRIEEEIRRRQADQAVAYSKSDVARIPQSYKTALSGNISKIAQSGRSPSTGRREEFVETVIPSVAENRNKKQNEQEKQPTKQKTQEQIEKEQRMLQMYGGDVQTKGSAYTQNRQASDYA</sequence>
<feature type="compositionally biased region" description="Basic residues" evidence="7">
    <location>
        <begin position="443"/>
        <end position="488"/>
    </location>
</feature>
<feature type="region of interest" description="Disordered" evidence="7">
    <location>
        <begin position="588"/>
        <end position="646"/>
    </location>
</feature>
<evidence type="ECO:0000313" key="8">
    <source>
        <dbReference type="EMBL" id="EWS71648.1"/>
    </source>
</evidence>
<comment type="similarity">
    <text evidence="2">Belongs to the PRP38 family.</text>
</comment>
<evidence type="ECO:0000313" key="9">
    <source>
        <dbReference type="Proteomes" id="UP000009168"/>
    </source>
</evidence>
<keyword evidence="6" id="KW-0539">Nucleus</keyword>
<dbReference type="EMBL" id="GG662429">
    <property type="protein sequence ID" value="EWS71648.1"/>
    <property type="molecule type" value="Genomic_DNA"/>
</dbReference>
<evidence type="ECO:0000256" key="1">
    <source>
        <dbReference type="ARBA" id="ARBA00004123"/>
    </source>
</evidence>
<dbReference type="Pfam" id="PF03371">
    <property type="entry name" value="PRP38"/>
    <property type="match status" value="1"/>
</dbReference>
<feature type="compositionally biased region" description="Polar residues" evidence="7">
    <location>
        <begin position="631"/>
        <end position="646"/>
    </location>
</feature>
<dbReference type="STRING" id="312017.W7X5L5"/>
<dbReference type="SUPFAM" id="SSF81995">
    <property type="entry name" value="beta-sandwich domain of Sec23/24"/>
    <property type="match status" value="1"/>
</dbReference>
<dbReference type="RefSeq" id="XP_012655808.1">
    <property type="nucleotide sequence ID" value="XM_012800354.1"/>
</dbReference>
<evidence type="ECO:0000256" key="3">
    <source>
        <dbReference type="ARBA" id="ARBA00022664"/>
    </source>
</evidence>
<dbReference type="PANTHER" id="PTHR23142">
    <property type="entry name" value="PRE-MRNA-SPLICING FACTOR 38A-RELATED"/>
    <property type="match status" value="1"/>
</dbReference>
<dbReference type="GeneID" id="24440869"/>
<proteinExistence type="inferred from homology"/>
<dbReference type="GO" id="GO:0008380">
    <property type="term" value="P:RNA splicing"/>
    <property type="evidence" value="ECO:0007669"/>
    <property type="project" value="UniProtKB-KW"/>
</dbReference>
<evidence type="ECO:0000256" key="6">
    <source>
        <dbReference type="ARBA" id="ARBA00023242"/>
    </source>
</evidence>
<feature type="compositionally biased region" description="Basic and acidic residues" evidence="7">
    <location>
        <begin position="489"/>
        <end position="501"/>
    </location>
</feature>
<evidence type="ECO:0000256" key="2">
    <source>
        <dbReference type="ARBA" id="ARBA00006164"/>
    </source>
</evidence>
<keyword evidence="4" id="KW-0747">Spliceosome</keyword>
<evidence type="ECO:0000256" key="4">
    <source>
        <dbReference type="ARBA" id="ARBA00022728"/>
    </source>
</evidence>
<accession>W7X5L5</accession>
<dbReference type="GO" id="GO:0006397">
    <property type="term" value="P:mRNA processing"/>
    <property type="evidence" value="ECO:0007669"/>
    <property type="project" value="UniProtKB-KW"/>
</dbReference>
<dbReference type="AlphaFoldDB" id="W7X5L5"/>
<dbReference type="GO" id="GO:0005681">
    <property type="term" value="C:spliceosomal complex"/>
    <property type="evidence" value="ECO:0007669"/>
    <property type="project" value="UniProtKB-KW"/>
</dbReference>
<dbReference type="OrthoDB" id="3881at2759"/>
<feature type="compositionally biased region" description="Basic and acidic residues" evidence="7">
    <location>
        <begin position="510"/>
        <end position="539"/>
    </location>
</feature>
<keyword evidence="5" id="KW-0508">mRNA splicing</keyword>
<protein>
    <submittedName>
        <fullName evidence="8">PRP38 family protein</fullName>
    </submittedName>
</protein>
<evidence type="ECO:0000256" key="5">
    <source>
        <dbReference type="ARBA" id="ARBA00023187"/>
    </source>
</evidence>
<feature type="compositionally biased region" description="Basic and acidic residues" evidence="7">
    <location>
        <begin position="594"/>
        <end position="620"/>
    </location>
</feature>
<keyword evidence="9" id="KW-1185">Reference proteome</keyword>
<evidence type="ECO:0000256" key="7">
    <source>
        <dbReference type="SAM" id="MobiDB-lite"/>
    </source>
</evidence>
<comment type="subcellular location">
    <subcellularLocation>
        <location evidence="1">Nucleus</location>
    </subcellularLocation>
</comment>
<name>W7X5L5_TETTS</name>
<feature type="region of interest" description="Disordered" evidence="7">
    <location>
        <begin position="422"/>
        <end position="548"/>
    </location>
</feature>
<reference evidence="9" key="1">
    <citation type="journal article" date="2006" name="PLoS Biol.">
        <title>Macronuclear genome sequence of the ciliate Tetrahymena thermophila, a model eukaryote.</title>
        <authorList>
            <person name="Eisen J.A."/>
            <person name="Coyne R.S."/>
            <person name="Wu M."/>
            <person name="Wu D."/>
            <person name="Thiagarajan M."/>
            <person name="Wortman J.R."/>
            <person name="Badger J.H."/>
            <person name="Ren Q."/>
            <person name="Amedeo P."/>
            <person name="Jones K.M."/>
            <person name="Tallon L.J."/>
            <person name="Delcher A.L."/>
            <person name="Salzberg S.L."/>
            <person name="Silva J.C."/>
            <person name="Haas B.J."/>
            <person name="Majoros W.H."/>
            <person name="Farzad M."/>
            <person name="Carlton J.M."/>
            <person name="Smith R.K. Jr."/>
            <person name="Garg J."/>
            <person name="Pearlman R.E."/>
            <person name="Karrer K.M."/>
            <person name="Sun L."/>
            <person name="Manning G."/>
            <person name="Elde N.C."/>
            <person name="Turkewitz A.P."/>
            <person name="Asai D.J."/>
            <person name="Wilkes D.E."/>
            <person name="Wang Y."/>
            <person name="Cai H."/>
            <person name="Collins K."/>
            <person name="Stewart B.A."/>
            <person name="Lee S.R."/>
            <person name="Wilamowska K."/>
            <person name="Weinberg Z."/>
            <person name="Ruzzo W.L."/>
            <person name="Wloga D."/>
            <person name="Gaertig J."/>
            <person name="Frankel J."/>
            <person name="Tsao C.-C."/>
            <person name="Gorovsky M.A."/>
            <person name="Keeling P.J."/>
            <person name="Waller R.F."/>
            <person name="Patron N.J."/>
            <person name="Cherry J.M."/>
            <person name="Stover N.A."/>
            <person name="Krieger C.J."/>
            <person name="del Toro C."/>
            <person name="Ryder H.F."/>
            <person name="Williamson S.C."/>
            <person name="Barbeau R.A."/>
            <person name="Hamilton E.P."/>
            <person name="Orias E."/>
        </authorList>
    </citation>
    <scope>NUCLEOTIDE SEQUENCE [LARGE SCALE GENOMIC DNA]</scope>
    <source>
        <strain evidence="9">SB210</strain>
    </source>
</reference>
<feature type="compositionally biased region" description="Basic and acidic residues" evidence="7">
    <location>
        <begin position="134"/>
        <end position="151"/>
    </location>
</feature>
<gene>
    <name evidence="8" type="ORF">TTHERM_000836611</name>
</gene>
<dbReference type="KEGG" id="tet:TTHERM_000836611"/>
<feature type="region of interest" description="Disordered" evidence="7">
    <location>
        <begin position="134"/>
        <end position="154"/>
    </location>
</feature>
<feature type="region of interest" description="Disordered" evidence="7">
    <location>
        <begin position="11"/>
        <end position="35"/>
    </location>
</feature>
<feature type="compositionally biased region" description="Low complexity" evidence="7">
    <location>
        <begin position="15"/>
        <end position="31"/>
    </location>
</feature>
<organism evidence="8 9">
    <name type="scientific">Tetrahymena thermophila (strain SB210)</name>
    <dbReference type="NCBI Taxonomy" id="312017"/>
    <lineage>
        <taxon>Eukaryota</taxon>
        <taxon>Sar</taxon>
        <taxon>Alveolata</taxon>
        <taxon>Ciliophora</taxon>
        <taxon>Intramacronucleata</taxon>
        <taxon>Oligohymenophorea</taxon>
        <taxon>Hymenostomatida</taxon>
        <taxon>Tetrahymenina</taxon>
        <taxon>Tetrahymenidae</taxon>
        <taxon>Tetrahymena</taxon>
    </lineage>
</organism>
<keyword evidence="3" id="KW-0507">mRNA processing</keyword>